<feature type="transmembrane region" description="Helical" evidence="9">
    <location>
        <begin position="33"/>
        <end position="49"/>
    </location>
</feature>
<feature type="transmembrane region" description="Helical" evidence="9">
    <location>
        <begin position="337"/>
        <end position="358"/>
    </location>
</feature>
<keyword evidence="5 8" id="KW-0812">Transmembrane</keyword>
<feature type="transmembrane region" description="Helical" evidence="9">
    <location>
        <begin position="208"/>
        <end position="228"/>
    </location>
</feature>
<dbReference type="PIRSF" id="PIRSF005353">
    <property type="entry name" value="PbuG"/>
    <property type="match status" value="1"/>
</dbReference>
<dbReference type="Proteomes" id="UP000078532">
    <property type="component" value="Unassembled WGS sequence"/>
</dbReference>
<dbReference type="InterPro" id="IPR045018">
    <property type="entry name" value="Azg-like"/>
</dbReference>
<gene>
    <name evidence="10" type="ORF">A6M21_03455</name>
</gene>
<evidence type="ECO:0000256" key="3">
    <source>
        <dbReference type="ARBA" id="ARBA00022448"/>
    </source>
</evidence>
<evidence type="ECO:0000256" key="4">
    <source>
        <dbReference type="ARBA" id="ARBA00022475"/>
    </source>
</evidence>
<feature type="transmembrane region" description="Helical" evidence="9">
    <location>
        <begin position="113"/>
        <end position="131"/>
    </location>
</feature>
<feature type="transmembrane region" description="Helical" evidence="9">
    <location>
        <begin position="365"/>
        <end position="384"/>
    </location>
</feature>
<comment type="subcellular location">
    <subcellularLocation>
        <location evidence="1 8">Cell membrane</location>
        <topology evidence="1 8">Multi-pass membrane protein</topology>
    </subcellularLocation>
</comment>
<accession>A0A1B7LIW0</accession>
<evidence type="ECO:0000256" key="2">
    <source>
        <dbReference type="ARBA" id="ARBA00005697"/>
    </source>
</evidence>
<dbReference type="OrthoDB" id="9808458at2"/>
<dbReference type="PANTHER" id="PTHR43337:SF1">
    <property type="entry name" value="XANTHINE_URACIL PERMEASE C887.17-RELATED"/>
    <property type="match status" value="1"/>
</dbReference>
<evidence type="ECO:0000256" key="9">
    <source>
        <dbReference type="SAM" id="Phobius"/>
    </source>
</evidence>
<dbReference type="RefSeq" id="WP_066666214.1">
    <property type="nucleotide sequence ID" value="NZ_LYVF01000013.1"/>
</dbReference>
<sequence length="450" mass="48058">MSTVAEFKGQDENNLLERIFHLKELRTSARTEILAGVTTFVTMAYILFVNPNILKDAGMPIQATFAATAISAAFATLVMGLYANYPIAMAPGMGLNAFFTYSVVIGMKLPWQTALGAVFISGLVFFLLTVTRVREWIIEGVPQVLRLSIGVGIGLFIAFIGLKNAGIVVLNKDTFVALGDMRSPGVLVSVFGLIVTGWLMAKRIKGGLLIGILATTVVSMLAGISHPPTGLSSIVMLSNPFREVAPTFMHLDIMGVLSYGLISILFAFTFVDMFDNIGTLLGVGRKAGLLDENGNLPRVGRALMADSIGTMFGSIMGTPTVTSYIESTAGVAEGGKSGLTAVTVAVLFAVSIIFAPLVGLIPAQATAPVLILVGTLMMGEVVHIKFDDFTEAFPAFMTIVMMPLTYSIAQGLAFGFMSYTIIKLITGRYKENNAVTYTLTILFILHFIIG</sequence>
<keyword evidence="4 8" id="KW-1003">Cell membrane</keyword>
<comment type="caution">
    <text evidence="10">The sequence shown here is derived from an EMBL/GenBank/DDBJ whole genome shotgun (WGS) entry which is preliminary data.</text>
</comment>
<dbReference type="InterPro" id="IPR026033">
    <property type="entry name" value="Azg-like_bact_archaea"/>
</dbReference>
<keyword evidence="7 8" id="KW-0472">Membrane</keyword>
<dbReference type="PANTHER" id="PTHR43337">
    <property type="entry name" value="XANTHINE/URACIL PERMEASE C887.17-RELATED"/>
    <property type="match status" value="1"/>
</dbReference>
<protein>
    <submittedName>
        <fullName evidence="10">Guanine permease</fullName>
    </submittedName>
</protein>
<evidence type="ECO:0000256" key="8">
    <source>
        <dbReference type="PIRNR" id="PIRNR005353"/>
    </source>
</evidence>
<evidence type="ECO:0000256" key="1">
    <source>
        <dbReference type="ARBA" id="ARBA00004651"/>
    </source>
</evidence>
<dbReference type="GO" id="GO:0005886">
    <property type="term" value="C:plasma membrane"/>
    <property type="evidence" value="ECO:0007669"/>
    <property type="project" value="UniProtKB-SubCell"/>
</dbReference>
<comment type="similarity">
    <text evidence="2 8">Belongs to the nucleobase:cation symporter-2 (NCS2) (TC 2.A.40) family. Azg-like subfamily.</text>
</comment>
<dbReference type="STRING" id="1838280.A6M21_03455"/>
<dbReference type="GO" id="GO:0005345">
    <property type="term" value="F:purine nucleobase transmembrane transporter activity"/>
    <property type="evidence" value="ECO:0007669"/>
    <property type="project" value="TreeGrafter"/>
</dbReference>
<dbReference type="InterPro" id="IPR006043">
    <property type="entry name" value="NCS2"/>
</dbReference>
<proteinExistence type="inferred from homology"/>
<dbReference type="AlphaFoldDB" id="A0A1B7LIW0"/>
<feature type="transmembrane region" description="Helical" evidence="9">
    <location>
        <begin position="434"/>
        <end position="449"/>
    </location>
</feature>
<keyword evidence="3 8" id="KW-0813">Transport</keyword>
<feature type="transmembrane region" description="Helical" evidence="9">
    <location>
        <begin position="143"/>
        <end position="162"/>
    </location>
</feature>
<organism evidence="10 11">
    <name type="scientific">Desulfotomaculum copahuensis</name>
    <dbReference type="NCBI Taxonomy" id="1838280"/>
    <lineage>
        <taxon>Bacteria</taxon>
        <taxon>Bacillati</taxon>
        <taxon>Bacillota</taxon>
        <taxon>Clostridia</taxon>
        <taxon>Eubacteriales</taxon>
        <taxon>Desulfotomaculaceae</taxon>
        <taxon>Desulfotomaculum</taxon>
    </lineage>
</organism>
<feature type="transmembrane region" description="Helical" evidence="9">
    <location>
        <begin position="61"/>
        <end position="82"/>
    </location>
</feature>
<dbReference type="EMBL" id="LYVF01000013">
    <property type="protein sequence ID" value="OAT86486.1"/>
    <property type="molecule type" value="Genomic_DNA"/>
</dbReference>
<reference evidence="10 11" key="1">
    <citation type="submission" date="2016-04" db="EMBL/GenBank/DDBJ databases">
        <authorList>
            <person name="Evans L.H."/>
            <person name="Alamgir A."/>
            <person name="Owens N."/>
            <person name="Weber N.D."/>
            <person name="Virtaneva K."/>
            <person name="Barbian K."/>
            <person name="Babar A."/>
            <person name="Rosenke K."/>
        </authorList>
    </citation>
    <scope>NUCLEOTIDE SEQUENCE [LARGE SCALE GENOMIC DNA]</scope>
    <source>
        <strain evidence="10 11">LMa1</strain>
    </source>
</reference>
<feature type="transmembrane region" description="Helical" evidence="9">
    <location>
        <begin position="182"/>
        <end position="201"/>
    </location>
</feature>
<evidence type="ECO:0000313" key="11">
    <source>
        <dbReference type="Proteomes" id="UP000078532"/>
    </source>
</evidence>
<name>A0A1B7LIW0_9FIRM</name>
<feature type="transmembrane region" description="Helical" evidence="9">
    <location>
        <begin position="303"/>
        <end position="325"/>
    </location>
</feature>
<evidence type="ECO:0000313" key="10">
    <source>
        <dbReference type="EMBL" id="OAT86486.1"/>
    </source>
</evidence>
<feature type="transmembrane region" description="Helical" evidence="9">
    <location>
        <begin position="396"/>
        <end position="422"/>
    </location>
</feature>
<feature type="transmembrane region" description="Helical" evidence="9">
    <location>
        <begin position="248"/>
        <end position="271"/>
    </location>
</feature>
<keyword evidence="6 8" id="KW-1133">Transmembrane helix</keyword>
<evidence type="ECO:0000256" key="7">
    <source>
        <dbReference type="ARBA" id="ARBA00023136"/>
    </source>
</evidence>
<evidence type="ECO:0000256" key="5">
    <source>
        <dbReference type="ARBA" id="ARBA00022692"/>
    </source>
</evidence>
<dbReference type="Pfam" id="PF00860">
    <property type="entry name" value="Xan_ur_permease"/>
    <property type="match status" value="1"/>
</dbReference>
<evidence type="ECO:0000256" key="6">
    <source>
        <dbReference type="ARBA" id="ARBA00022989"/>
    </source>
</evidence>
<keyword evidence="11" id="KW-1185">Reference proteome</keyword>